<keyword evidence="3" id="KW-1185">Reference proteome</keyword>
<feature type="domain" description="HTH marR-type" evidence="1">
    <location>
        <begin position="1"/>
        <end position="122"/>
    </location>
</feature>
<dbReference type="InterPro" id="IPR000835">
    <property type="entry name" value="HTH_MarR-typ"/>
</dbReference>
<dbReference type="PRINTS" id="PR00598">
    <property type="entry name" value="HTHMARR"/>
</dbReference>
<proteinExistence type="predicted"/>
<dbReference type="Proteomes" id="UP001144280">
    <property type="component" value="Unassembled WGS sequence"/>
</dbReference>
<evidence type="ECO:0000259" key="1">
    <source>
        <dbReference type="PROSITE" id="PS50995"/>
    </source>
</evidence>
<gene>
    <name evidence="2" type="ORF">Pa4123_89200</name>
</gene>
<dbReference type="PROSITE" id="PS50995">
    <property type="entry name" value="HTH_MARR_2"/>
    <property type="match status" value="1"/>
</dbReference>
<accession>A0ABQ5RCI1</accession>
<dbReference type="EMBL" id="BSDI01000092">
    <property type="protein sequence ID" value="GLI03642.1"/>
    <property type="molecule type" value="Genomic_DNA"/>
</dbReference>
<dbReference type="Gene3D" id="1.10.10.10">
    <property type="entry name" value="Winged helix-like DNA-binding domain superfamily/Winged helix DNA-binding domain"/>
    <property type="match status" value="1"/>
</dbReference>
<dbReference type="SUPFAM" id="SSF46785">
    <property type="entry name" value="Winged helix' DNA-binding domain"/>
    <property type="match status" value="1"/>
</dbReference>
<dbReference type="InterPro" id="IPR036390">
    <property type="entry name" value="WH_DNA-bd_sf"/>
</dbReference>
<organism evidence="2 3">
    <name type="scientific">Phytohabitans aurantiacus</name>
    <dbReference type="NCBI Taxonomy" id="3016789"/>
    <lineage>
        <taxon>Bacteria</taxon>
        <taxon>Bacillati</taxon>
        <taxon>Actinomycetota</taxon>
        <taxon>Actinomycetes</taxon>
        <taxon>Micromonosporales</taxon>
        <taxon>Micromonosporaceae</taxon>
    </lineage>
</organism>
<dbReference type="InterPro" id="IPR036388">
    <property type="entry name" value="WH-like_DNA-bd_sf"/>
</dbReference>
<sequence length="129" mass="13846">MLARLSRVLESADAELTVPQYRMLSALSEGGLRSARLAERLAVRKPTVTALADAMIAAGYVARESEAGDRRIVRLSLTEAGQEALERADAAYLARLEPLLAGVPDQEAFLGSLRAVGEALDARLARAER</sequence>
<evidence type="ECO:0000313" key="3">
    <source>
        <dbReference type="Proteomes" id="UP001144280"/>
    </source>
</evidence>
<dbReference type="PANTHER" id="PTHR33164:SF103">
    <property type="entry name" value="REGULATORY PROTEIN MARR"/>
    <property type="match status" value="1"/>
</dbReference>
<dbReference type="PANTHER" id="PTHR33164">
    <property type="entry name" value="TRANSCRIPTIONAL REGULATOR, MARR FAMILY"/>
    <property type="match status" value="1"/>
</dbReference>
<comment type="caution">
    <text evidence="2">The sequence shown here is derived from an EMBL/GenBank/DDBJ whole genome shotgun (WGS) entry which is preliminary data.</text>
</comment>
<name>A0ABQ5RCI1_9ACTN</name>
<dbReference type="InterPro" id="IPR039422">
    <property type="entry name" value="MarR/SlyA-like"/>
</dbReference>
<dbReference type="SMART" id="SM00347">
    <property type="entry name" value="HTH_MARR"/>
    <property type="match status" value="1"/>
</dbReference>
<reference evidence="2" key="1">
    <citation type="submission" date="2022-12" db="EMBL/GenBank/DDBJ databases">
        <title>New Phytohabitans aurantiacus sp. RD004123 nov., an actinomycete isolated from soil.</title>
        <authorList>
            <person name="Triningsih D.W."/>
            <person name="Harunari E."/>
            <person name="Igarashi Y."/>
        </authorList>
    </citation>
    <scope>NUCLEOTIDE SEQUENCE</scope>
    <source>
        <strain evidence="2">RD004123</strain>
    </source>
</reference>
<protein>
    <recommendedName>
        <fullName evidence="1">HTH marR-type domain-containing protein</fullName>
    </recommendedName>
</protein>
<dbReference type="Pfam" id="PF12802">
    <property type="entry name" value="MarR_2"/>
    <property type="match status" value="1"/>
</dbReference>
<evidence type="ECO:0000313" key="2">
    <source>
        <dbReference type="EMBL" id="GLI03642.1"/>
    </source>
</evidence>